<dbReference type="PANTHER" id="PTHR30250:SF26">
    <property type="entry name" value="PSMA PROTEIN"/>
    <property type="match status" value="1"/>
</dbReference>
<name>A0ABP0N0V9_9DINO</name>
<evidence type="ECO:0000256" key="1">
    <source>
        <dbReference type="ARBA" id="ARBA00004651"/>
    </source>
</evidence>
<organism evidence="7 8">
    <name type="scientific">Durusdinium trenchii</name>
    <dbReference type="NCBI Taxonomy" id="1381693"/>
    <lineage>
        <taxon>Eukaryota</taxon>
        <taxon>Sar</taxon>
        <taxon>Alveolata</taxon>
        <taxon>Dinophyceae</taxon>
        <taxon>Suessiales</taxon>
        <taxon>Symbiodiniaceae</taxon>
        <taxon>Durusdinium</taxon>
    </lineage>
</organism>
<feature type="non-terminal residue" evidence="7">
    <location>
        <position position="404"/>
    </location>
</feature>
<evidence type="ECO:0000256" key="5">
    <source>
        <dbReference type="ARBA" id="ARBA00023136"/>
    </source>
</evidence>
<evidence type="ECO:0000256" key="6">
    <source>
        <dbReference type="SAM" id="Phobius"/>
    </source>
</evidence>
<comment type="caution">
    <text evidence="7">The sequence shown here is derived from an EMBL/GenBank/DDBJ whole genome shotgun (WGS) entry which is preliminary data.</text>
</comment>
<feature type="transmembrane region" description="Helical" evidence="6">
    <location>
        <begin position="130"/>
        <end position="147"/>
    </location>
</feature>
<dbReference type="EMBL" id="CAXAMM010025228">
    <property type="protein sequence ID" value="CAK9056677.1"/>
    <property type="molecule type" value="Genomic_DNA"/>
</dbReference>
<protein>
    <submittedName>
        <fullName evidence="7">Polysaccharide biosynthesis protein</fullName>
    </submittedName>
</protein>
<evidence type="ECO:0000313" key="8">
    <source>
        <dbReference type="Proteomes" id="UP001642464"/>
    </source>
</evidence>
<accession>A0ABP0N0V9</accession>
<feature type="transmembrane region" description="Helical" evidence="6">
    <location>
        <begin position="101"/>
        <end position="123"/>
    </location>
</feature>
<keyword evidence="2" id="KW-1003">Cell membrane</keyword>
<dbReference type="PANTHER" id="PTHR30250">
    <property type="entry name" value="PST FAMILY PREDICTED COLANIC ACID TRANSPORTER"/>
    <property type="match status" value="1"/>
</dbReference>
<keyword evidence="5 6" id="KW-0472">Membrane</keyword>
<feature type="transmembrane region" description="Helical" evidence="6">
    <location>
        <begin position="20"/>
        <end position="43"/>
    </location>
</feature>
<proteinExistence type="predicted"/>
<dbReference type="Proteomes" id="UP001642464">
    <property type="component" value="Unassembled WGS sequence"/>
</dbReference>
<feature type="transmembrane region" description="Helical" evidence="6">
    <location>
        <begin position="192"/>
        <end position="209"/>
    </location>
</feature>
<gene>
    <name evidence="7" type="ORF">SCF082_LOCUS30521</name>
</gene>
<dbReference type="InterPro" id="IPR050833">
    <property type="entry name" value="Poly_Biosynth_Transport"/>
</dbReference>
<evidence type="ECO:0000256" key="4">
    <source>
        <dbReference type="ARBA" id="ARBA00022989"/>
    </source>
</evidence>
<evidence type="ECO:0000256" key="3">
    <source>
        <dbReference type="ARBA" id="ARBA00022692"/>
    </source>
</evidence>
<keyword evidence="4 6" id="KW-1133">Transmembrane helix</keyword>
<feature type="transmembrane region" description="Helical" evidence="6">
    <location>
        <begin position="64"/>
        <end position="89"/>
    </location>
</feature>
<keyword evidence="3 6" id="KW-0812">Transmembrane</keyword>
<evidence type="ECO:0000256" key="2">
    <source>
        <dbReference type="ARBA" id="ARBA00022475"/>
    </source>
</evidence>
<evidence type="ECO:0000313" key="7">
    <source>
        <dbReference type="EMBL" id="CAK9056677.1"/>
    </source>
</evidence>
<comment type="subcellular location">
    <subcellularLocation>
        <location evidence="1">Cell membrane</location>
        <topology evidence="1">Multi-pass membrane protein</topology>
    </subcellularLocation>
</comment>
<feature type="transmembrane region" description="Helical" evidence="6">
    <location>
        <begin position="215"/>
        <end position="235"/>
    </location>
</feature>
<feature type="transmembrane region" description="Helical" evidence="6">
    <location>
        <begin position="153"/>
        <end position="171"/>
    </location>
</feature>
<keyword evidence="8" id="KW-1185">Reference proteome</keyword>
<sequence length="404" mass="43983">MELLMLGVFGSAELVGKFAITFFAVQAVTVMIETVTTAVLPGVGSLLGKGEMEKVRQVRMEGNLYSWWLGLSLSVAVIVVNQSFVAVWVGEEAFAGRLESFLIVVLALQLVVLKNDSLLINLALEQKRKVQVTALSIGAVFLLSALLVPEYGVVGVCLAGISGRAMLMVFYPRIINRFLQQPARPAVEIRRWVVSATFLVSAVFVAEHVTVQGWLTLFTTGAVTFLVAFALYYLAGMSAAQRQLAKACNGEGDLDLLFDRSQYPAVTAILASNGFKRLESKLDRQFPGIEDYVGFDVKSGRCVHLQAHYCLVTGQALIKNYHLAVERTLLQNLVVHPGTGVKIPDPQAEAIIHLVRTCIKIGGSKIFRPALYRRMMADAAEELAKLESAAGGTGFEMLAQLFPS</sequence>
<reference evidence="7 8" key="1">
    <citation type="submission" date="2024-02" db="EMBL/GenBank/DDBJ databases">
        <authorList>
            <person name="Chen Y."/>
            <person name="Shah S."/>
            <person name="Dougan E. K."/>
            <person name="Thang M."/>
            <person name="Chan C."/>
        </authorList>
    </citation>
    <scope>NUCLEOTIDE SEQUENCE [LARGE SCALE GENOMIC DNA]</scope>
</reference>